<keyword evidence="2" id="KW-1185">Reference proteome</keyword>
<comment type="caution">
    <text evidence="1">The sequence shown here is derived from an EMBL/GenBank/DDBJ whole genome shotgun (WGS) entry which is preliminary data.</text>
</comment>
<sequence>MGADRNPYVLLGVPFGASREQANVAFARQARALRRLGSAGRDRFTDLTWALNQIDEAIREPETVLWLYRIPFDPAVLTASGPGEFAPPPSPLPRRTADSGAALADLVRQAATEHLCDLVLEQAGRTPVPAP</sequence>
<name>A0ABQ4CR96_9ACTN</name>
<dbReference type="RefSeq" id="WP_203713885.1">
    <property type="nucleotide sequence ID" value="NZ_BONE01000024.1"/>
</dbReference>
<reference evidence="1 2" key="1">
    <citation type="submission" date="2021-01" db="EMBL/GenBank/DDBJ databases">
        <title>Whole genome shotgun sequence of Asanoa siamensis NBRC 107932.</title>
        <authorList>
            <person name="Komaki H."/>
            <person name="Tamura T."/>
        </authorList>
    </citation>
    <scope>NUCLEOTIDE SEQUENCE [LARGE SCALE GENOMIC DNA]</scope>
    <source>
        <strain evidence="1 2">NBRC 107932</strain>
    </source>
</reference>
<organism evidence="1 2">
    <name type="scientific">Asanoa siamensis</name>
    <dbReference type="NCBI Taxonomy" id="926357"/>
    <lineage>
        <taxon>Bacteria</taxon>
        <taxon>Bacillati</taxon>
        <taxon>Actinomycetota</taxon>
        <taxon>Actinomycetes</taxon>
        <taxon>Micromonosporales</taxon>
        <taxon>Micromonosporaceae</taxon>
        <taxon>Asanoa</taxon>
    </lineage>
</organism>
<dbReference type="Proteomes" id="UP000604117">
    <property type="component" value="Unassembled WGS sequence"/>
</dbReference>
<evidence type="ECO:0000313" key="1">
    <source>
        <dbReference type="EMBL" id="GIF73795.1"/>
    </source>
</evidence>
<protein>
    <submittedName>
        <fullName evidence="1">Uncharacterized protein</fullName>
    </submittedName>
</protein>
<accession>A0ABQ4CR96</accession>
<gene>
    <name evidence="1" type="ORF">Asi02nite_33130</name>
</gene>
<evidence type="ECO:0000313" key="2">
    <source>
        <dbReference type="Proteomes" id="UP000604117"/>
    </source>
</evidence>
<dbReference type="EMBL" id="BONE01000024">
    <property type="protein sequence ID" value="GIF73795.1"/>
    <property type="molecule type" value="Genomic_DNA"/>
</dbReference>
<proteinExistence type="predicted"/>